<dbReference type="Proteomes" id="UP001485459">
    <property type="component" value="Chromosome"/>
</dbReference>
<name>A0ABZ2YIN2_9BACT</name>
<keyword evidence="3" id="KW-1185">Reference proteome</keyword>
<reference evidence="3" key="1">
    <citation type="submission" date="2024-03" db="EMBL/GenBank/DDBJ databases">
        <title>Chitinophaga horti sp. nov., isolated from garden soil.</title>
        <authorList>
            <person name="Lee D.S."/>
            <person name="Han D.M."/>
            <person name="Baek J.H."/>
            <person name="Choi D.G."/>
            <person name="Jeon J.H."/>
            <person name="Jeon C.O."/>
        </authorList>
    </citation>
    <scope>NUCLEOTIDE SEQUENCE [LARGE SCALE GENOMIC DNA]</scope>
    <source>
        <strain evidence="3">GPA1</strain>
    </source>
</reference>
<accession>A0ABZ2YIN2</accession>
<evidence type="ECO:0000313" key="2">
    <source>
        <dbReference type="EMBL" id="WZN39542.1"/>
    </source>
</evidence>
<dbReference type="RefSeq" id="WP_341834522.1">
    <property type="nucleotide sequence ID" value="NZ_CP149822.1"/>
</dbReference>
<gene>
    <name evidence="2" type="ORF">WJU16_16190</name>
</gene>
<feature type="chain" id="PRO_5046410192" description="Lipoprotein" evidence="1">
    <location>
        <begin position="19"/>
        <end position="297"/>
    </location>
</feature>
<sequence length="297" mass="32411">MKPYVLLFPVMALLTACAGGGEKKAEAEAAEASRISAISTYVSSIDEKTVTNKMMAAHNFVNGDNSAGLIGLYSGKDTPIRFYIFPEGPPGDSSIETWFYLDTVTVQVKMLRELITTPKGVTENTFYFDQDTLLGAESRSAADLPALEAAAITPYKSPFGKNDYRFSAAEVNQLVQRADAALRIDRKDLSPKANEMRRQGASHWAVGSEPGWWLAVIPHKKIIYTGNYGENVIEFPAADAQKGDNDATIFTTRSGSHTLTAKFDNVVCTDDADKKHPFTVTLTVDGKTFRGCGEPLY</sequence>
<organism evidence="2 3">
    <name type="scientific">Chitinophaga pollutisoli</name>
    <dbReference type="NCBI Taxonomy" id="3133966"/>
    <lineage>
        <taxon>Bacteria</taxon>
        <taxon>Pseudomonadati</taxon>
        <taxon>Bacteroidota</taxon>
        <taxon>Chitinophagia</taxon>
        <taxon>Chitinophagales</taxon>
        <taxon>Chitinophagaceae</taxon>
        <taxon>Chitinophaga</taxon>
    </lineage>
</organism>
<protein>
    <recommendedName>
        <fullName evidence="4">Lipoprotein</fullName>
    </recommendedName>
</protein>
<feature type="signal peptide" evidence="1">
    <location>
        <begin position="1"/>
        <end position="18"/>
    </location>
</feature>
<proteinExistence type="predicted"/>
<evidence type="ECO:0008006" key="4">
    <source>
        <dbReference type="Google" id="ProtNLM"/>
    </source>
</evidence>
<dbReference type="EMBL" id="CP149822">
    <property type="protein sequence ID" value="WZN39542.1"/>
    <property type="molecule type" value="Genomic_DNA"/>
</dbReference>
<evidence type="ECO:0000256" key="1">
    <source>
        <dbReference type="SAM" id="SignalP"/>
    </source>
</evidence>
<keyword evidence="1" id="KW-0732">Signal</keyword>
<evidence type="ECO:0000313" key="3">
    <source>
        <dbReference type="Proteomes" id="UP001485459"/>
    </source>
</evidence>
<dbReference type="PROSITE" id="PS51257">
    <property type="entry name" value="PROKAR_LIPOPROTEIN"/>
    <property type="match status" value="1"/>
</dbReference>